<dbReference type="Pfam" id="PF00326">
    <property type="entry name" value="Peptidase_S9"/>
    <property type="match status" value="1"/>
</dbReference>
<evidence type="ECO:0000313" key="4">
    <source>
        <dbReference type="Proteomes" id="UP001596174"/>
    </source>
</evidence>
<protein>
    <submittedName>
        <fullName evidence="3">Prolyl oligopeptidase family serine peptidase</fullName>
    </submittedName>
</protein>
<dbReference type="PANTHER" id="PTHR42776">
    <property type="entry name" value="SERINE PEPTIDASE S9 FAMILY MEMBER"/>
    <property type="match status" value="1"/>
</dbReference>
<dbReference type="SUPFAM" id="SSF53474">
    <property type="entry name" value="alpha/beta-Hydrolases"/>
    <property type="match status" value="1"/>
</dbReference>
<dbReference type="InterPro" id="IPR001375">
    <property type="entry name" value="Peptidase_S9_cat"/>
</dbReference>
<dbReference type="RefSeq" id="WP_380582511.1">
    <property type="nucleotide sequence ID" value="NZ_JBHSQJ010000040.1"/>
</dbReference>
<dbReference type="Gene3D" id="2.120.10.30">
    <property type="entry name" value="TolB, C-terminal domain"/>
    <property type="match status" value="1"/>
</dbReference>
<sequence>MAMGSGNPVIDKLLRLPAWVAFDVDGEGRVLAGSDESGSMQLVEIAPDGGATPLTALPSRCSGRYLAGERAVVVQHDDSGNERAQLSLLRLDGESRELEPLVHDPRFIHGLVDVAPGRIVYRTNRRNGVDFDIVARDLATGAETVVHGAGGTVEEFALAPDGRRAVTIAASHRLAMTDELYLVVDGGEPRLVTDPDEPAQYHSPAWLGPDGAALLVTTCRGREFTGLARFKPDTEAWSWLLTDDTRDLVGWPSPDGRLLLVMANDDGQARLSLHDAASGALHHALVLPGDAHQDGWAAFHPQPKPAWSADSRYVVLSYADAAHPGDVLRVDAAEGTVTVVASSGGASADAPVARPVAHRVPTPDGEQIPCFVYRSPAPADPALAASAVLVVHGGPEGQAVRGFNVLVQAFAAAGHTVVVPNVRGSRGYGKRWYSLDDKRLRLDSVADLAALHAWLPSIGVDPERAALYGGSYGGYMVLAGLAFQPDLWAAGVDVVGLSSLVTFLENTSAYRRAVREREYGTLEHDRDSLVEASPLTRVDAIRAPLFVIHGRNDPRVPLSEAEQVAAAVSANGVPCELLVYPDEGHGLAKRKNRLDAYPRVLAFLGKHLA</sequence>
<proteinExistence type="predicted"/>
<keyword evidence="1" id="KW-0378">Hydrolase</keyword>
<dbReference type="PRINTS" id="PR00862">
    <property type="entry name" value="PROLIGOPTASE"/>
</dbReference>
<feature type="domain" description="Peptidase S9 prolyl oligopeptidase catalytic" evidence="2">
    <location>
        <begin position="405"/>
        <end position="608"/>
    </location>
</feature>
<dbReference type="SUPFAM" id="SSF82171">
    <property type="entry name" value="DPP6 N-terminal domain-like"/>
    <property type="match status" value="1"/>
</dbReference>
<reference evidence="4" key="1">
    <citation type="journal article" date="2019" name="Int. J. Syst. Evol. Microbiol.">
        <title>The Global Catalogue of Microorganisms (GCM) 10K type strain sequencing project: providing services to taxonomists for standard genome sequencing and annotation.</title>
        <authorList>
            <consortium name="The Broad Institute Genomics Platform"/>
            <consortium name="The Broad Institute Genome Sequencing Center for Infectious Disease"/>
            <person name="Wu L."/>
            <person name="Ma J."/>
        </authorList>
    </citation>
    <scope>NUCLEOTIDE SEQUENCE [LARGE SCALE GENOMIC DNA]</scope>
    <source>
        <strain evidence="4">JCM 4816</strain>
    </source>
</reference>
<evidence type="ECO:0000259" key="2">
    <source>
        <dbReference type="Pfam" id="PF00326"/>
    </source>
</evidence>
<dbReference type="Proteomes" id="UP001596174">
    <property type="component" value="Unassembled WGS sequence"/>
</dbReference>
<dbReference type="InterPro" id="IPR002470">
    <property type="entry name" value="Peptidase_S9A"/>
</dbReference>
<dbReference type="InterPro" id="IPR011042">
    <property type="entry name" value="6-blade_b-propeller_TolB-like"/>
</dbReference>
<dbReference type="EMBL" id="JBHSQJ010000040">
    <property type="protein sequence ID" value="MFC5907760.1"/>
    <property type="molecule type" value="Genomic_DNA"/>
</dbReference>
<comment type="caution">
    <text evidence="3">The sequence shown here is derived from an EMBL/GenBank/DDBJ whole genome shotgun (WGS) entry which is preliminary data.</text>
</comment>
<organism evidence="3 4">
    <name type="scientific">Streptacidiphilus monticola</name>
    <dbReference type="NCBI Taxonomy" id="2161674"/>
    <lineage>
        <taxon>Bacteria</taxon>
        <taxon>Bacillati</taxon>
        <taxon>Actinomycetota</taxon>
        <taxon>Actinomycetes</taxon>
        <taxon>Kitasatosporales</taxon>
        <taxon>Streptomycetaceae</taxon>
        <taxon>Streptacidiphilus</taxon>
    </lineage>
</organism>
<accession>A0ABW1FZ49</accession>
<evidence type="ECO:0000256" key="1">
    <source>
        <dbReference type="ARBA" id="ARBA00022801"/>
    </source>
</evidence>
<dbReference type="PANTHER" id="PTHR42776:SF27">
    <property type="entry name" value="DIPEPTIDYL PEPTIDASE FAMILY MEMBER 6"/>
    <property type="match status" value="1"/>
</dbReference>
<evidence type="ECO:0000313" key="3">
    <source>
        <dbReference type="EMBL" id="MFC5907760.1"/>
    </source>
</evidence>
<dbReference type="InterPro" id="IPR029058">
    <property type="entry name" value="AB_hydrolase_fold"/>
</dbReference>
<dbReference type="Gene3D" id="3.40.50.1820">
    <property type="entry name" value="alpha/beta hydrolase"/>
    <property type="match status" value="1"/>
</dbReference>
<keyword evidence="4" id="KW-1185">Reference proteome</keyword>
<name>A0ABW1FZ49_9ACTN</name>
<gene>
    <name evidence="3" type="ORF">ACFP3V_11080</name>
</gene>